<dbReference type="InterPro" id="IPR058240">
    <property type="entry name" value="rSAM_sf"/>
</dbReference>
<evidence type="ECO:0000256" key="9">
    <source>
        <dbReference type="ARBA" id="ARBA00022723"/>
    </source>
</evidence>
<keyword evidence="12" id="KW-1015">Disulfide bond</keyword>
<evidence type="ECO:0000256" key="1">
    <source>
        <dbReference type="ARBA" id="ARBA00001966"/>
    </source>
</evidence>
<evidence type="ECO:0000256" key="12">
    <source>
        <dbReference type="ARBA" id="ARBA00023157"/>
    </source>
</evidence>
<dbReference type="GO" id="GO:0051539">
    <property type="term" value="F:4 iron, 4 sulfur cluster binding"/>
    <property type="evidence" value="ECO:0007669"/>
    <property type="project" value="UniProtKB-KW"/>
</dbReference>
<keyword evidence="11" id="KW-0411">Iron-sulfur</keyword>
<evidence type="ECO:0000256" key="2">
    <source>
        <dbReference type="ARBA" id="ARBA00004496"/>
    </source>
</evidence>
<dbReference type="InterPro" id="IPR040072">
    <property type="entry name" value="Methyltransferase_A"/>
</dbReference>
<keyword evidence="5" id="KW-0963">Cytoplasm</keyword>
<proteinExistence type="inferred from homology"/>
<dbReference type="GO" id="GO:0008173">
    <property type="term" value="F:RNA methyltransferase activity"/>
    <property type="evidence" value="ECO:0007669"/>
    <property type="project" value="InterPro"/>
</dbReference>
<organism evidence="14 15">
    <name type="scientific">Turicimonas muris</name>
    <dbReference type="NCBI Taxonomy" id="1796652"/>
    <lineage>
        <taxon>Bacteria</taxon>
        <taxon>Pseudomonadati</taxon>
        <taxon>Pseudomonadota</taxon>
        <taxon>Betaproteobacteria</taxon>
        <taxon>Burkholderiales</taxon>
        <taxon>Sutterellaceae</taxon>
        <taxon>Turicimonas</taxon>
    </lineage>
</organism>
<feature type="domain" description="Radical SAM core" evidence="13">
    <location>
        <begin position="88"/>
        <end position="308"/>
    </location>
</feature>
<dbReference type="PANTHER" id="PTHR30544:SF5">
    <property type="entry name" value="RADICAL SAM CORE DOMAIN-CONTAINING PROTEIN"/>
    <property type="match status" value="1"/>
</dbReference>
<dbReference type="GO" id="GO:0070475">
    <property type="term" value="P:rRNA base methylation"/>
    <property type="evidence" value="ECO:0007669"/>
    <property type="project" value="TreeGrafter"/>
</dbReference>
<dbReference type="SFLD" id="SFLDF00275">
    <property type="entry name" value="adenosine_C2_methyltransferase"/>
    <property type="match status" value="1"/>
</dbReference>
<comment type="cofactor">
    <cofactor evidence="1">
        <name>[4Fe-4S] cluster</name>
        <dbReference type="ChEBI" id="CHEBI:49883"/>
    </cofactor>
</comment>
<dbReference type="GO" id="GO:0030488">
    <property type="term" value="P:tRNA methylation"/>
    <property type="evidence" value="ECO:0007669"/>
    <property type="project" value="TreeGrafter"/>
</dbReference>
<evidence type="ECO:0000256" key="4">
    <source>
        <dbReference type="ARBA" id="ARBA00022485"/>
    </source>
</evidence>
<comment type="similarity">
    <text evidence="3">Belongs to the radical SAM superfamily. RlmN family.</text>
</comment>
<dbReference type="CDD" id="cd01335">
    <property type="entry name" value="Radical_SAM"/>
    <property type="match status" value="1"/>
</dbReference>
<dbReference type="InterPro" id="IPR013785">
    <property type="entry name" value="Aldolase_TIM"/>
</dbReference>
<dbReference type="PROSITE" id="PS51918">
    <property type="entry name" value="RADICAL_SAM"/>
    <property type="match status" value="1"/>
</dbReference>
<dbReference type="PIRSF" id="PIRSF006004">
    <property type="entry name" value="CHP00048"/>
    <property type="match status" value="1"/>
</dbReference>
<reference evidence="15" key="1">
    <citation type="submission" date="2017-05" db="EMBL/GenBank/DDBJ databases">
        <title>Improved OligoMM genomes.</title>
        <authorList>
            <person name="Garzetti D."/>
        </authorList>
    </citation>
    <scope>NUCLEOTIDE SEQUENCE [LARGE SCALE GENOMIC DNA]</scope>
    <source>
        <strain evidence="15">YL45</strain>
    </source>
</reference>
<gene>
    <name evidence="14" type="ORF">ADH67_05520</name>
</gene>
<evidence type="ECO:0000313" key="14">
    <source>
        <dbReference type="EMBL" id="OXE49593.1"/>
    </source>
</evidence>
<dbReference type="Pfam" id="PF04055">
    <property type="entry name" value="Radical_SAM"/>
    <property type="match status" value="1"/>
</dbReference>
<evidence type="ECO:0000256" key="8">
    <source>
        <dbReference type="ARBA" id="ARBA00022691"/>
    </source>
</evidence>
<keyword evidence="4" id="KW-0004">4Fe-4S</keyword>
<keyword evidence="6" id="KW-0489">Methyltransferase</keyword>
<dbReference type="GeneID" id="78361488"/>
<comment type="subcellular location">
    <subcellularLocation>
        <location evidence="2">Cytoplasm</location>
    </subcellularLocation>
</comment>
<dbReference type="GO" id="GO:0046872">
    <property type="term" value="F:metal ion binding"/>
    <property type="evidence" value="ECO:0007669"/>
    <property type="project" value="UniProtKB-KW"/>
</dbReference>
<evidence type="ECO:0000313" key="15">
    <source>
        <dbReference type="Proteomes" id="UP000214610"/>
    </source>
</evidence>
<dbReference type="AlphaFoldDB" id="A0A227KQI8"/>
<keyword evidence="9" id="KW-0479">Metal-binding</keyword>
<dbReference type="InterPro" id="IPR004383">
    <property type="entry name" value="rRNA_lsu_MTrfase_RlmN/Cfr"/>
</dbReference>
<evidence type="ECO:0000256" key="10">
    <source>
        <dbReference type="ARBA" id="ARBA00023004"/>
    </source>
</evidence>
<evidence type="ECO:0000256" key="11">
    <source>
        <dbReference type="ARBA" id="ARBA00023014"/>
    </source>
</evidence>
<sequence>MEIREVEEALLQNGALQVHIDHFWRQWILRKAPTARTPRLPFSVQAAAQKYKEELNKLAEVVEECSSPSDGTRLVLKLHDGQLIESVILPRGGVCVSTQVGCAVGCVFCMTGKFGLIRQLSDLEILAQVEIARRYQLIKKVVFMGMGEPSHNLRRVLSSINFLAKYSGISYKNLVLSTVGDRRLFDAIMASKVKPALALSLHSTFDEKRKQLMPNIQPMPVADMMAFAAEYAKAGGYPVQFQWTLIDGVNDGDEEVENVIFLWKGQKAILNMIPVNKIAGSPYERPSDEAMLSIAERLKKGCVLLKYRHSAAQEVEGGCGQLRARKMEELAE</sequence>
<dbReference type="Proteomes" id="UP000214610">
    <property type="component" value="Unassembled WGS sequence"/>
</dbReference>
<keyword evidence="8" id="KW-0949">S-adenosyl-L-methionine</keyword>
<dbReference type="SFLD" id="SFLDS00029">
    <property type="entry name" value="Radical_SAM"/>
    <property type="match status" value="1"/>
</dbReference>
<evidence type="ECO:0000256" key="3">
    <source>
        <dbReference type="ARBA" id="ARBA00007544"/>
    </source>
</evidence>
<dbReference type="RefSeq" id="WP_066592874.1">
    <property type="nucleotide sequence ID" value="NZ_CAJTBZ010000031.1"/>
</dbReference>
<evidence type="ECO:0000256" key="5">
    <source>
        <dbReference type="ARBA" id="ARBA00022490"/>
    </source>
</evidence>
<dbReference type="PANTHER" id="PTHR30544">
    <property type="entry name" value="23S RRNA METHYLTRANSFERASE"/>
    <property type="match status" value="1"/>
</dbReference>
<evidence type="ECO:0000256" key="6">
    <source>
        <dbReference type="ARBA" id="ARBA00022603"/>
    </source>
</evidence>
<keyword evidence="10" id="KW-0408">Iron</keyword>
<dbReference type="SFLD" id="SFLDG01062">
    <property type="entry name" value="methyltransferase_(Class_A)"/>
    <property type="match status" value="1"/>
</dbReference>
<dbReference type="InterPro" id="IPR007197">
    <property type="entry name" value="rSAM"/>
</dbReference>
<dbReference type="SUPFAM" id="SSF102114">
    <property type="entry name" value="Radical SAM enzymes"/>
    <property type="match status" value="1"/>
</dbReference>
<dbReference type="EMBL" id="NHMP01000003">
    <property type="protein sequence ID" value="OXE49593.1"/>
    <property type="molecule type" value="Genomic_DNA"/>
</dbReference>
<keyword evidence="15" id="KW-1185">Reference proteome</keyword>
<accession>A0A227KQI8</accession>
<protein>
    <submittedName>
        <fullName evidence="14">Radical SAM protein</fullName>
    </submittedName>
</protein>
<dbReference type="Gene3D" id="3.20.20.70">
    <property type="entry name" value="Aldolase class I"/>
    <property type="match status" value="1"/>
</dbReference>
<evidence type="ECO:0000259" key="13">
    <source>
        <dbReference type="PROSITE" id="PS51918"/>
    </source>
</evidence>
<comment type="caution">
    <text evidence="14">The sequence shown here is derived from an EMBL/GenBank/DDBJ whole genome shotgun (WGS) entry which is preliminary data.</text>
</comment>
<keyword evidence="7" id="KW-0808">Transferase</keyword>
<dbReference type="GO" id="GO:0005737">
    <property type="term" value="C:cytoplasm"/>
    <property type="evidence" value="ECO:0007669"/>
    <property type="project" value="UniProtKB-SubCell"/>
</dbReference>
<evidence type="ECO:0000256" key="7">
    <source>
        <dbReference type="ARBA" id="ARBA00022679"/>
    </source>
</evidence>
<name>A0A227KQI8_9BURK</name>